<evidence type="ECO:0000313" key="1">
    <source>
        <dbReference type="EMBL" id="NMW87477.1"/>
    </source>
</evidence>
<name>A0A7Y0YCV3_9ACTO</name>
<accession>A0A7Y0YCV3</accession>
<reference evidence="1 2" key="1">
    <citation type="submission" date="2020-04" db="EMBL/GenBank/DDBJ databases">
        <title>Antimicrobial susceptibility and clonality of vaginal-derived multi-drug resistant Mobiluncus isolates in China.</title>
        <authorList>
            <person name="Zhang X."/>
        </authorList>
    </citation>
    <scope>NUCLEOTIDE SEQUENCE [LARGE SCALE GENOMIC DNA]</scope>
    <source>
        <strain evidence="1 2">19</strain>
    </source>
</reference>
<gene>
    <name evidence="1" type="ORF">HHJ67_06875</name>
</gene>
<evidence type="ECO:0000313" key="2">
    <source>
        <dbReference type="Proteomes" id="UP000553981"/>
    </source>
</evidence>
<dbReference type="Proteomes" id="UP000553981">
    <property type="component" value="Unassembled WGS sequence"/>
</dbReference>
<comment type="caution">
    <text evidence="1">The sequence shown here is derived from an EMBL/GenBank/DDBJ whole genome shotgun (WGS) entry which is preliminary data.</text>
</comment>
<protein>
    <submittedName>
        <fullName evidence="1">Uncharacterized protein</fullName>
    </submittedName>
</protein>
<dbReference type="RefSeq" id="WP_169770711.1">
    <property type="nucleotide sequence ID" value="NZ_JABCUI010000003.1"/>
</dbReference>
<dbReference type="EMBL" id="JABCUI010000003">
    <property type="protein sequence ID" value="NMW87477.1"/>
    <property type="molecule type" value="Genomic_DNA"/>
</dbReference>
<proteinExistence type="predicted"/>
<organism evidence="1 2">
    <name type="scientific">Mobiluncus curtisii</name>
    <dbReference type="NCBI Taxonomy" id="2051"/>
    <lineage>
        <taxon>Bacteria</taxon>
        <taxon>Bacillati</taxon>
        <taxon>Actinomycetota</taxon>
        <taxon>Actinomycetes</taxon>
        <taxon>Actinomycetales</taxon>
        <taxon>Actinomycetaceae</taxon>
        <taxon>Mobiluncus</taxon>
    </lineage>
</organism>
<sequence>MNPFIIQIETANNGSFRERVLMIDKLMFEKAARANGWNLQGSEITFTAFIAWQVLKRLHKIPTELTYEQFIETELFDAVIIQEEPGQNPTPTA</sequence>
<dbReference type="AlphaFoldDB" id="A0A7Y0YCV3"/>